<dbReference type="AlphaFoldDB" id="A0A415EKT3"/>
<dbReference type="SUPFAM" id="SSF46955">
    <property type="entry name" value="Putative DNA-binding domain"/>
    <property type="match status" value="1"/>
</dbReference>
<dbReference type="SMART" id="SM00422">
    <property type="entry name" value="HTH_MERR"/>
    <property type="match status" value="1"/>
</dbReference>
<dbReference type="Pfam" id="PF13411">
    <property type="entry name" value="MerR_1"/>
    <property type="match status" value="1"/>
</dbReference>
<keyword evidence="3" id="KW-0804">Transcription</keyword>
<dbReference type="InterPro" id="IPR009061">
    <property type="entry name" value="DNA-bd_dom_put_sf"/>
</dbReference>
<dbReference type="GO" id="GO:0003700">
    <property type="term" value="F:DNA-binding transcription factor activity"/>
    <property type="evidence" value="ECO:0007669"/>
    <property type="project" value="InterPro"/>
</dbReference>
<sequence>MRISEVAKRAELTKKAVLYYCEQGLLFPKILENGYRSFSEADVIRLQTIGLYRKLGLSVAEIKAYCAHPEYLKQIIQERKQAARKLEETIQLLDALADGRPIEELAEEIGSLDKKKTIMTKLFELFPSNYGRLIGFHFSCYLDEPIETKEQQQAFQEIVEFLDTTDPFVLSEELTLFLEEHTPSFTKEQVEEMRVFKEQSLSNYSDFVKNNKETIQAYHAFKASPAYLDSPLKEIEEQMKHFYQSSGYYEKFIPAMRRVSPSYEAYYQKLLAADEMEQKHLK</sequence>
<name>A0A415EKT3_ENTCA</name>
<reference evidence="5 6" key="1">
    <citation type="submission" date="2018-08" db="EMBL/GenBank/DDBJ databases">
        <title>A genome reference for cultivated species of the human gut microbiota.</title>
        <authorList>
            <person name="Zou Y."/>
            <person name="Xue W."/>
            <person name="Luo G."/>
        </authorList>
    </citation>
    <scope>NUCLEOTIDE SEQUENCE [LARGE SCALE GENOMIC DNA]</scope>
    <source>
        <strain evidence="5 6">AF48-16</strain>
    </source>
</reference>
<organism evidence="5 6">
    <name type="scientific">Enterococcus casseliflavus</name>
    <name type="common">Enterococcus flavescens</name>
    <dbReference type="NCBI Taxonomy" id="37734"/>
    <lineage>
        <taxon>Bacteria</taxon>
        <taxon>Bacillati</taxon>
        <taxon>Bacillota</taxon>
        <taxon>Bacilli</taxon>
        <taxon>Lactobacillales</taxon>
        <taxon>Enterococcaceae</taxon>
        <taxon>Enterococcus</taxon>
    </lineage>
</organism>
<evidence type="ECO:0000256" key="3">
    <source>
        <dbReference type="ARBA" id="ARBA00023163"/>
    </source>
</evidence>
<evidence type="ECO:0000256" key="1">
    <source>
        <dbReference type="ARBA" id="ARBA00023015"/>
    </source>
</evidence>
<evidence type="ECO:0000259" key="4">
    <source>
        <dbReference type="PROSITE" id="PS50937"/>
    </source>
</evidence>
<comment type="caution">
    <text evidence="5">The sequence shown here is derived from an EMBL/GenBank/DDBJ whole genome shotgun (WGS) entry which is preliminary data.</text>
</comment>
<dbReference type="PANTHER" id="PTHR30204">
    <property type="entry name" value="REDOX-CYCLING DRUG-SENSING TRANSCRIPTIONAL ACTIVATOR SOXR"/>
    <property type="match status" value="1"/>
</dbReference>
<protein>
    <submittedName>
        <fullName evidence="5">MerR family transcriptional regulator</fullName>
    </submittedName>
</protein>
<dbReference type="PROSITE" id="PS50937">
    <property type="entry name" value="HTH_MERR_2"/>
    <property type="match status" value="1"/>
</dbReference>
<dbReference type="EMBL" id="QRMZ01000046">
    <property type="protein sequence ID" value="RHK02455.1"/>
    <property type="molecule type" value="Genomic_DNA"/>
</dbReference>
<feature type="domain" description="HTH merR-type" evidence="4">
    <location>
        <begin position="1"/>
        <end position="68"/>
    </location>
</feature>
<dbReference type="Proteomes" id="UP000286288">
    <property type="component" value="Unassembled WGS sequence"/>
</dbReference>
<dbReference type="InterPro" id="IPR000551">
    <property type="entry name" value="MerR-type_HTH_dom"/>
</dbReference>
<proteinExistence type="predicted"/>
<keyword evidence="2" id="KW-0238">DNA-binding</keyword>
<dbReference type="GO" id="GO:0003677">
    <property type="term" value="F:DNA binding"/>
    <property type="evidence" value="ECO:0007669"/>
    <property type="project" value="UniProtKB-KW"/>
</dbReference>
<dbReference type="Gene3D" id="1.10.1660.10">
    <property type="match status" value="1"/>
</dbReference>
<dbReference type="PANTHER" id="PTHR30204:SF94">
    <property type="entry name" value="HEAVY METAL-DEPENDENT TRANSCRIPTIONAL REGULATOR HI_0293-RELATED"/>
    <property type="match status" value="1"/>
</dbReference>
<dbReference type="CDD" id="cd00592">
    <property type="entry name" value="HTH_MerR-like"/>
    <property type="match status" value="1"/>
</dbReference>
<evidence type="ECO:0000256" key="2">
    <source>
        <dbReference type="ARBA" id="ARBA00023125"/>
    </source>
</evidence>
<evidence type="ECO:0000313" key="5">
    <source>
        <dbReference type="EMBL" id="RHK02455.1"/>
    </source>
</evidence>
<evidence type="ECO:0000313" key="6">
    <source>
        <dbReference type="Proteomes" id="UP000286288"/>
    </source>
</evidence>
<dbReference type="RefSeq" id="WP_121260051.1">
    <property type="nucleotide sequence ID" value="NZ_CP032739.1"/>
</dbReference>
<gene>
    <name evidence="5" type="ORF">DW084_17970</name>
</gene>
<dbReference type="InterPro" id="IPR047057">
    <property type="entry name" value="MerR_fam"/>
</dbReference>
<accession>A0A415EKT3</accession>
<keyword evidence="1" id="KW-0805">Transcription regulation</keyword>